<dbReference type="AlphaFoldDB" id="A0A448WEC8"/>
<evidence type="ECO:0000313" key="2">
    <source>
        <dbReference type="Proteomes" id="UP000784294"/>
    </source>
</evidence>
<gene>
    <name evidence="1" type="ORF">PXEA_LOCUS3109</name>
</gene>
<accession>A0A448WEC8</accession>
<proteinExistence type="predicted"/>
<name>A0A448WEC8_9PLAT</name>
<organism evidence="1 2">
    <name type="scientific">Protopolystoma xenopodis</name>
    <dbReference type="NCBI Taxonomy" id="117903"/>
    <lineage>
        <taxon>Eukaryota</taxon>
        <taxon>Metazoa</taxon>
        <taxon>Spiralia</taxon>
        <taxon>Lophotrochozoa</taxon>
        <taxon>Platyhelminthes</taxon>
        <taxon>Monogenea</taxon>
        <taxon>Polyopisthocotylea</taxon>
        <taxon>Polystomatidea</taxon>
        <taxon>Polystomatidae</taxon>
        <taxon>Protopolystoma</taxon>
    </lineage>
</organism>
<keyword evidence="2" id="KW-1185">Reference proteome</keyword>
<sequence length="222" mass="23848">MLSILMLQSGTGEATTFQFRNYSWLYTLFSSVQTYALSATVADGSQTALAPVTIRVIRAPLRYPTFSQSTYSYTFAELTTGALVPGMFFTGLSSYLHVSTTNTKQTKTANCKSHISANVSTASQQQTSAQWGLLLGLFGFETTLLLFLLPTERQPWARSESQGSPAATDPNIPALFTYSIEGAFSTSFSISSTTGALAIATGLPRDAPTGFPVSSKNLKLTE</sequence>
<protein>
    <recommendedName>
        <fullName evidence="3">Cadherin domain-containing protein</fullName>
    </recommendedName>
</protein>
<evidence type="ECO:0000313" key="1">
    <source>
        <dbReference type="EMBL" id="VEL09669.1"/>
    </source>
</evidence>
<evidence type="ECO:0008006" key="3">
    <source>
        <dbReference type="Google" id="ProtNLM"/>
    </source>
</evidence>
<dbReference type="Proteomes" id="UP000784294">
    <property type="component" value="Unassembled WGS sequence"/>
</dbReference>
<dbReference type="EMBL" id="CAAALY010006919">
    <property type="protein sequence ID" value="VEL09669.1"/>
    <property type="molecule type" value="Genomic_DNA"/>
</dbReference>
<reference evidence="1" key="1">
    <citation type="submission" date="2018-11" db="EMBL/GenBank/DDBJ databases">
        <authorList>
            <consortium name="Pathogen Informatics"/>
        </authorList>
    </citation>
    <scope>NUCLEOTIDE SEQUENCE</scope>
</reference>
<comment type="caution">
    <text evidence="1">The sequence shown here is derived from an EMBL/GenBank/DDBJ whole genome shotgun (WGS) entry which is preliminary data.</text>
</comment>